<dbReference type="Gene3D" id="3.40.50.720">
    <property type="entry name" value="NAD(P)-binding Rossmann-like Domain"/>
    <property type="match status" value="2"/>
</dbReference>
<proteinExistence type="inferred from homology"/>
<gene>
    <name evidence="7" type="ORF">DEHRE_09180</name>
</gene>
<dbReference type="Proteomes" id="UP000018934">
    <property type="component" value="Chromosome"/>
</dbReference>
<dbReference type="InterPro" id="IPR006140">
    <property type="entry name" value="D-isomer_DH_NAD-bd"/>
</dbReference>
<dbReference type="EMBL" id="CP007033">
    <property type="protein sequence ID" value="AHF10233.1"/>
    <property type="molecule type" value="Genomic_DNA"/>
</dbReference>
<feature type="domain" description="D-isomer specific 2-hydroxyacid dehydrogenase catalytic" evidence="5">
    <location>
        <begin position="37"/>
        <end position="306"/>
    </location>
</feature>
<accession>A0ABN4BXG3</accession>
<dbReference type="InterPro" id="IPR036291">
    <property type="entry name" value="NAD(P)-bd_dom_sf"/>
</dbReference>
<evidence type="ECO:0000259" key="5">
    <source>
        <dbReference type="Pfam" id="PF00389"/>
    </source>
</evidence>
<sequence length="312" mass="34781">MKILSSIKISDDLLERLLAIRPGAQIVQVRDFTEPDPEADVLLTYGWDIKEDTINLYPNLKWIQTLSAGVDMLPLNRLVSRGVMLTNVKGAHKIQMAEHVIWSILMLLRQGNTFVSQQEQKIFSAKPKISEMYGKSVCIVGAGTIGKEIAKRCGAFGMTVYGVSLHGGQDQAFEKIVPLEEMPGILAVSDVVVVVLPLTPETKELVNADFIHQMKDRALFINVARGQVVDEDALIEALKSKKIAAAALDVFRKEPLPEDSPFWELDNVFLTPHIGGRTVQTSERMWEVFQTNLAKYPDSGQMINIVDYRAGY</sequence>
<comment type="similarity">
    <text evidence="1 4">Belongs to the D-isomer specific 2-hydroxyacid dehydrogenase family.</text>
</comment>
<dbReference type="Pfam" id="PF02826">
    <property type="entry name" value="2-Hacid_dh_C"/>
    <property type="match status" value="1"/>
</dbReference>
<dbReference type="SUPFAM" id="SSF52283">
    <property type="entry name" value="Formate/glycerate dehydrogenase catalytic domain-like"/>
    <property type="match status" value="1"/>
</dbReference>
<evidence type="ECO:0000256" key="4">
    <source>
        <dbReference type="RuleBase" id="RU003719"/>
    </source>
</evidence>
<evidence type="ECO:0000256" key="3">
    <source>
        <dbReference type="ARBA" id="ARBA00023027"/>
    </source>
</evidence>
<organism evidence="7 8">
    <name type="scientific">Dehalobacter restrictus (strain DSM 9455 / PER-K23)</name>
    <dbReference type="NCBI Taxonomy" id="871738"/>
    <lineage>
        <taxon>Bacteria</taxon>
        <taxon>Bacillati</taxon>
        <taxon>Bacillota</taxon>
        <taxon>Clostridia</taxon>
        <taxon>Eubacteriales</taxon>
        <taxon>Desulfitobacteriaceae</taxon>
        <taxon>Dehalobacter</taxon>
    </lineage>
</organism>
<dbReference type="InterPro" id="IPR006139">
    <property type="entry name" value="D-isomer_2_OHA_DH_cat_dom"/>
</dbReference>
<feature type="domain" description="D-isomer specific 2-hydroxyacid dehydrogenase NAD-binding" evidence="6">
    <location>
        <begin position="102"/>
        <end position="275"/>
    </location>
</feature>
<dbReference type="Pfam" id="PF00389">
    <property type="entry name" value="2-Hacid_dh"/>
    <property type="match status" value="1"/>
</dbReference>
<reference evidence="7 8" key="1">
    <citation type="journal article" date="2013" name="Stand. Genomic Sci.">
        <title>Complete genome sequence of Dehalobacter restrictus PER-K23(T.).</title>
        <authorList>
            <person name="Kruse T."/>
            <person name="Maillard J."/>
            <person name="Goodwin L."/>
            <person name="Woyke T."/>
            <person name="Teshima H."/>
            <person name="Bruce D."/>
            <person name="Detter C."/>
            <person name="Tapia R."/>
            <person name="Han C."/>
            <person name="Huntemann M."/>
            <person name="Wei C.L."/>
            <person name="Han J."/>
            <person name="Chen A."/>
            <person name="Kyrpides N."/>
            <person name="Szeto E."/>
            <person name="Markowitz V."/>
            <person name="Ivanova N."/>
            <person name="Pagani I."/>
            <person name="Pati A."/>
            <person name="Pitluck S."/>
            <person name="Nolan M."/>
            <person name="Holliger C."/>
            <person name="Smidt H."/>
        </authorList>
    </citation>
    <scope>NUCLEOTIDE SEQUENCE [LARGE SCALE GENOMIC DNA]</scope>
    <source>
        <strain evidence="8">DSM 9455</strain>
    </source>
</reference>
<dbReference type="PANTHER" id="PTHR43333:SF1">
    <property type="entry name" value="D-ISOMER SPECIFIC 2-HYDROXYACID DEHYDROGENASE NAD-BINDING DOMAIN-CONTAINING PROTEIN"/>
    <property type="match status" value="1"/>
</dbReference>
<evidence type="ECO:0000256" key="1">
    <source>
        <dbReference type="ARBA" id="ARBA00005854"/>
    </source>
</evidence>
<keyword evidence="8" id="KW-1185">Reference proteome</keyword>
<name>A0ABN4BXG3_DEHRP</name>
<dbReference type="CDD" id="cd05300">
    <property type="entry name" value="2-Hacid_dh_1"/>
    <property type="match status" value="1"/>
</dbReference>
<keyword evidence="3" id="KW-0520">NAD</keyword>
<protein>
    <submittedName>
        <fullName evidence="7">Glyoxylate reductase</fullName>
    </submittedName>
</protein>
<dbReference type="SUPFAM" id="SSF51735">
    <property type="entry name" value="NAD(P)-binding Rossmann-fold domains"/>
    <property type="match status" value="1"/>
</dbReference>
<evidence type="ECO:0000259" key="6">
    <source>
        <dbReference type="Pfam" id="PF02826"/>
    </source>
</evidence>
<evidence type="ECO:0000256" key="2">
    <source>
        <dbReference type="ARBA" id="ARBA00023002"/>
    </source>
</evidence>
<keyword evidence="2 4" id="KW-0560">Oxidoreductase</keyword>
<dbReference type="PANTHER" id="PTHR43333">
    <property type="entry name" value="2-HACID_DH_C DOMAIN-CONTAINING PROTEIN"/>
    <property type="match status" value="1"/>
</dbReference>
<evidence type="ECO:0000313" key="8">
    <source>
        <dbReference type="Proteomes" id="UP000018934"/>
    </source>
</evidence>
<evidence type="ECO:0000313" key="7">
    <source>
        <dbReference type="EMBL" id="AHF10233.1"/>
    </source>
</evidence>
<dbReference type="RefSeq" id="WP_025205821.1">
    <property type="nucleotide sequence ID" value="NZ_CP007033.1"/>
</dbReference>